<sequence length="91" mass="10428">MSSDKDYSTTEVHLTGWGGVEHVSDKKRNVSARCLKELKVKQFNLRKKLIDVLHEAYDDGLWIDLIQEELKLLSSEEFIVCDGFDCDGKPI</sequence>
<evidence type="ECO:0000313" key="2">
    <source>
        <dbReference type="EMBL" id="SPY94816.1"/>
    </source>
</evidence>
<reference evidence="2 4" key="2">
    <citation type="submission" date="2018-06" db="EMBL/GenBank/DDBJ databases">
        <authorList>
            <consortium name="Pathogen Informatics"/>
            <person name="Doyle S."/>
        </authorList>
    </citation>
    <scope>NUCLEOTIDE SEQUENCE [LARGE SCALE GENOMIC DNA]</scope>
    <source>
        <strain evidence="2 4">NCTC10975</strain>
    </source>
</reference>
<name>A0A1Z1STP5_PROMI</name>
<evidence type="ECO:0000313" key="3">
    <source>
        <dbReference type="Proteomes" id="UP000195540"/>
    </source>
</evidence>
<reference evidence="1 3" key="1">
    <citation type="submission" date="2017-05" db="EMBL/GenBank/DDBJ databases">
        <title>Whole genome sequencing of Proteus mirabilis AR_0155.</title>
        <authorList>
            <person name="Conlan S."/>
            <person name="Thomas P.J."/>
            <person name="Mullikin J."/>
            <person name="Frank K.M."/>
            <person name="Segre J.A."/>
        </authorList>
    </citation>
    <scope>NUCLEOTIDE SEQUENCE [LARGE SCALE GENOMIC DNA]</scope>
    <source>
        <strain evidence="1 3">AR_0155</strain>
    </source>
</reference>
<dbReference type="AlphaFoldDB" id="A0A1Z1STP5"/>
<dbReference type="EMBL" id="CP021694">
    <property type="protein sequence ID" value="ARX34052.1"/>
    <property type="molecule type" value="Genomic_DNA"/>
</dbReference>
<dbReference type="EMBL" id="UAUE01000005">
    <property type="protein sequence ID" value="SPY94816.1"/>
    <property type="molecule type" value="Genomic_DNA"/>
</dbReference>
<gene>
    <name evidence="1" type="ORF">AM402_07770</name>
    <name evidence="2" type="ORF">NCTC10975_01166</name>
</gene>
<accession>A0A1Z1STP5</accession>
<dbReference type="RefSeq" id="WP_036908537.1">
    <property type="nucleotide sequence ID" value="NZ_BRSY01000002.1"/>
</dbReference>
<evidence type="ECO:0000313" key="1">
    <source>
        <dbReference type="EMBL" id="ARX34052.1"/>
    </source>
</evidence>
<proteinExistence type="predicted"/>
<evidence type="ECO:0000313" key="4">
    <source>
        <dbReference type="Proteomes" id="UP000251485"/>
    </source>
</evidence>
<organism evidence="1 3">
    <name type="scientific">Proteus mirabilis</name>
    <dbReference type="NCBI Taxonomy" id="584"/>
    <lineage>
        <taxon>Bacteria</taxon>
        <taxon>Pseudomonadati</taxon>
        <taxon>Pseudomonadota</taxon>
        <taxon>Gammaproteobacteria</taxon>
        <taxon>Enterobacterales</taxon>
        <taxon>Morganellaceae</taxon>
        <taxon>Proteus</taxon>
    </lineage>
</organism>
<dbReference type="Proteomes" id="UP000195540">
    <property type="component" value="Chromosome"/>
</dbReference>
<protein>
    <submittedName>
        <fullName evidence="1">Uncharacterized protein</fullName>
    </submittedName>
</protein>
<dbReference type="Proteomes" id="UP000251485">
    <property type="component" value="Unassembled WGS sequence"/>
</dbReference>